<organism evidence="3 4">
    <name type="scientific">Amborella trichopoda</name>
    <dbReference type="NCBI Taxonomy" id="13333"/>
    <lineage>
        <taxon>Eukaryota</taxon>
        <taxon>Viridiplantae</taxon>
        <taxon>Streptophyta</taxon>
        <taxon>Embryophyta</taxon>
        <taxon>Tracheophyta</taxon>
        <taxon>Spermatophyta</taxon>
        <taxon>Magnoliopsida</taxon>
        <taxon>Amborellales</taxon>
        <taxon>Amborellaceae</taxon>
        <taxon>Amborella</taxon>
    </lineage>
</organism>
<dbReference type="InterPro" id="IPR026057">
    <property type="entry name" value="TBL_C"/>
</dbReference>
<comment type="similarity">
    <text evidence="1">Belongs to the PC-esterase family. TBL subfamily.</text>
</comment>
<proteinExistence type="inferred from homology"/>
<dbReference type="GO" id="GO:0016740">
    <property type="term" value="F:transferase activity"/>
    <property type="evidence" value="ECO:0007669"/>
    <property type="project" value="InterPro"/>
</dbReference>
<dbReference type="EMBL" id="KI392560">
    <property type="protein sequence ID" value="ERN13928.1"/>
    <property type="molecule type" value="Genomic_DNA"/>
</dbReference>
<accession>W1PZR7</accession>
<gene>
    <name evidence="3" type="ORF">AMTR_s00021p00119940</name>
</gene>
<dbReference type="AlphaFoldDB" id="W1PZR7"/>
<dbReference type="Proteomes" id="UP000017836">
    <property type="component" value="Unassembled WGS sequence"/>
</dbReference>
<protein>
    <recommendedName>
        <fullName evidence="2">Trichome birefringence-like C-terminal domain-containing protein</fullName>
    </recommendedName>
</protein>
<evidence type="ECO:0000259" key="2">
    <source>
        <dbReference type="Pfam" id="PF13839"/>
    </source>
</evidence>
<sequence length="123" mass="14465">MKSTKLSASPTEDLEAWNVVLLKTNLSFPPLLPELSGIENGGERKMDLNSKKCNIFDGNWIYNPLQRPIYDPSFVFLSEQWEWFNGMELLERMRGKQIVLVGNSLNRNRWEYLAFSFHHLERM</sequence>
<evidence type="ECO:0000256" key="1">
    <source>
        <dbReference type="ARBA" id="ARBA00007727"/>
    </source>
</evidence>
<evidence type="ECO:0000313" key="3">
    <source>
        <dbReference type="EMBL" id="ERN13928.1"/>
    </source>
</evidence>
<dbReference type="HOGENOM" id="CLU_2018289_0_0_1"/>
<evidence type="ECO:0000313" key="4">
    <source>
        <dbReference type="Proteomes" id="UP000017836"/>
    </source>
</evidence>
<dbReference type="Gramene" id="ERN13928">
    <property type="protein sequence ID" value="ERN13928"/>
    <property type="gene ID" value="AMTR_s00021p00119940"/>
</dbReference>
<keyword evidence="4" id="KW-1185">Reference proteome</keyword>
<name>W1PZR7_AMBTC</name>
<dbReference type="Pfam" id="PF13839">
    <property type="entry name" value="PC-Esterase"/>
    <property type="match status" value="1"/>
</dbReference>
<reference evidence="4" key="1">
    <citation type="journal article" date="2013" name="Science">
        <title>The Amborella genome and the evolution of flowering plants.</title>
        <authorList>
            <consortium name="Amborella Genome Project"/>
        </authorList>
    </citation>
    <scope>NUCLEOTIDE SEQUENCE [LARGE SCALE GENOMIC DNA]</scope>
</reference>
<feature type="domain" description="Trichome birefringence-like C-terminal" evidence="2">
    <location>
        <begin position="84"/>
        <end position="113"/>
    </location>
</feature>